<gene>
    <name evidence="2" type="ORF">ElyMa_001734000</name>
</gene>
<keyword evidence="3" id="KW-1185">Reference proteome</keyword>
<dbReference type="SUPFAM" id="SSF81296">
    <property type="entry name" value="E set domains"/>
    <property type="match status" value="1"/>
</dbReference>
<evidence type="ECO:0000313" key="2">
    <source>
        <dbReference type="EMBL" id="GFS26912.1"/>
    </source>
</evidence>
<comment type="caution">
    <text evidence="2">The sequence shown here is derived from an EMBL/GenBank/DDBJ whole genome shotgun (WGS) entry which is preliminary data.</text>
</comment>
<evidence type="ECO:0008006" key="4">
    <source>
        <dbReference type="Google" id="ProtNLM"/>
    </source>
</evidence>
<sequence length="167" mass="19020">MHWRQMSVWVKLVAFVTLWSVFCNGNSIVRQFSIVQDTGYATNCGNVPFNFSWTPKVLSAKYALDVAFNYTLPYPLDGGSYNLTLTEYGESEPFLTYANPFTCDDVKQLIKICPIPKGLPLRLTQHISKTKYLLSLPGRYILRAELKNKEGHQMLCALLDLTINNNM</sequence>
<feature type="chain" id="PRO_5043775014" description="MD-2-related lipid-recognition domain-containing protein" evidence="1">
    <location>
        <begin position="26"/>
        <end position="167"/>
    </location>
</feature>
<organism evidence="2 3">
    <name type="scientific">Elysia marginata</name>
    <dbReference type="NCBI Taxonomy" id="1093978"/>
    <lineage>
        <taxon>Eukaryota</taxon>
        <taxon>Metazoa</taxon>
        <taxon>Spiralia</taxon>
        <taxon>Lophotrochozoa</taxon>
        <taxon>Mollusca</taxon>
        <taxon>Gastropoda</taxon>
        <taxon>Heterobranchia</taxon>
        <taxon>Euthyneura</taxon>
        <taxon>Panpulmonata</taxon>
        <taxon>Sacoglossa</taxon>
        <taxon>Placobranchoidea</taxon>
        <taxon>Plakobranchidae</taxon>
        <taxon>Elysia</taxon>
    </lineage>
</organism>
<proteinExistence type="predicted"/>
<dbReference type="Proteomes" id="UP000762676">
    <property type="component" value="Unassembled WGS sequence"/>
</dbReference>
<reference evidence="2 3" key="1">
    <citation type="journal article" date="2021" name="Elife">
        <title>Chloroplast acquisition without the gene transfer in kleptoplastic sea slugs, Plakobranchus ocellatus.</title>
        <authorList>
            <person name="Maeda T."/>
            <person name="Takahashi S."/>
            <person name="Yoshida T."/>
            <person name="Shimamura S."/>
            <person name="Takaki Y."/>
            <person name="Nagai Y."/>
            <person name="Toyoda A."/>
            <person name="Suzuki Y."/>
            <person name="Arimoto A."/>
            <person name="Ishii H."/>
            <person name="Satoh N."/>
            <person name="Nishiyama T."/>
            <person name="Hasebe M."/>
            <person name="Maruyama T."/>
            <person name="Minagawa J."/>
            <person name="Obokata J."/>
            <person name="Shigenobu S."/>
        </authorList>
    </citation>
    <scope>NUCLEOTIDE SEQUENCE [LARGE SCALE GENOMIC DNA]</scope>
</reference>
<name>A0AAV4JVX0_9GAST</name>
<evidence type="ECO:0000256" key="1">
    <source>
        <dbReference type="SAM" id="SignalP"/>
    </source>
</evidence>
<accession>A0AAV4JVX0</accession>
<protein>
    <recommendedName>
        <fullName evidence="4">MD-2-related lipid-recognition domain-containing protein</fullName>
    </recommendedName>
</protein>
<dbReference type="AlphaFoldDB" id="A0AAV4JVX0"/>
<dbReference type="Gene3D" id="2.60.40.770">
    <property type="match status" value="1"/>
</dbReference>
<dbReference type="InterPro" id="IPR014756">
    <property type="entry name" value="Ig_E-set"/>
</dbReference>
<evidence type="ECO:0000313" key="3">
    <source>
        <dbReference type="Proteomes" id="UP000762676"/>
    </source>
</evidence>
<keyword evidence="1" id="KW-0732">Signal</keyword>
<dbReference type="EMBL" id="BMAT01003508">
    <property type="protein sequence ID" value="GFS26912.1"/>
    <property type="molecule type" value="Genomic_DNA"/>
</dbReference>
<feature type="signal peptide" evidence="1">
    <location>
        <begin position="1"/>
        <end position="25"/>
    </location>
</feature>